<dbReference type="RefSeq" id="XP_022501097.1">
    <property type="nucleotide sequence ID" value="XM_022643042.1"/>
</dbReference>
<dbReference type="GeneID" id="34588165"/>
<sequence length="101" mass="11495">MRRPLTNTLLARMTSLNPHKISSEQNPVAALEIKEVQEGVKQIVFANLHWLEYADRNNVFKALMATDQPPEEEIQSFPKGWDQKILQIQLGRAPVTESSDP</sequence>
<dbReference type="AlphaFoldDB" id="A0A178D4Q7"/>
<accession>A0A178D4Q7</accession>
<evidence type="ECO:0000313" key="1">
    <source>
        <dbReference type="EMBL" id="OAL36085.1"/>
    </source>
</evidence>
<protein>
    <submittedName>
        <fullName evidence="1">Uncharacterized protein</fullName>
    </submittedName>
</protein>
<gene>
    <name evidence="1" type="ORF">AYO20_04747</name>
</gene>
<comment type="caution">
    <text evidence="1">The sequence shown here is derived from an EMBL/GenBank/DDBJ whole genome shotgun (WGS) entry which is preliminary data.</text>
</comment>
<organism evidence="1 2">
    <name type="scientific">Fonsecaea nubica</name>
    <dbReference type="NCBI Taxonomy" id="856822"/>
    <lineage>
        <taxon>Eukaryota</taxon>
        <taxon>Fungi</taxon>
        <taxon>Dikarya</taxon>
        <taxon>Ascomycota</taxon>
        <taxon>Pezizomycotina</taxon>
        <taxon>Eurotiomycetes</taxon>
        <taxon>Chaetothyriomycetidae</taxon>
        <taxon>Chaetothyriales</taxon>
        <taxon>Herpotrichiellaceae</taxon>
        <taxon>Fonsecaea</taxon>
    </lineage>
</organism>
<dbReference type="EMBL" id="LVCJ01000025">
    <property type="protein sequence ID" value="OAL36085.1"/>
    <property type="molecule type" value="Genomic_DNA"/>
</dbReference>
<dbReference type="OrthoDB" id="21471at2759"/>
<name>A0A178D4Q7_9EURO</name>
<dbReference type="Proteomes" id="UP000185904">
    <property type="component" value="Unassembled WGS sequence"/>
</dbReference>
<keyword evidence="2" id="KW-1185">Reference proteome</keyword>
<reference evidence="1 2" key="1">
    <citation type="submission" date="2016-03" db="EMBL/GenBank/DDBJ databases">
        <title>The draft genome sequence of Fonsecaea nubica causative agent of cutaneous subcutaneous infection in human host.</title>
        <authorList>
            <person name="Costa F."/>
            <person name="Sybren D.H."/>
            <person name="Raittz R.T."/>
            <person name="Weiss V.A."/>
            <person name="Leao A.C."/>
            <person name="Gomes R."/>
            <person name="De Souza E.M."/>
            <person name="Pedrosa F.O."/>
            <person name="Steffens M.B."/>
            <person name="Bombassaro A."/>
            <person name="Tadra-Sfeir M.Z."/>
            <person name="Moreno L.F."/>
            <person name="Najafzadeh M.J."/>
            <person name="Felipe M.S."/>
            <person name="Teixeira M."/>
            <person name="Sun J."/>
            <person name="Xi L."/>
            <person name="Castro M.A."/>
            <person name="Vicente V.A."/>
        </authorList>
    </citation>
    <scope>NUCLEOTIDE SEQUENCE [LARGE SCALE GENOMIC DNA]</scope>
    <source>
        <strain evidence="1 2">CBS 269.64</strain>
    </source>
</reference>
<evidence type="ECO:0000313" key="2">
    <source>
        <dbReference type="Proteomes" id="UP000185904"/>
    </source>
</evidence>
<proteinExistence type="predicted"/>